<accession>A0A0F9EYY1</accession>
<name>A0A0F9EYY1_9ZZZZ</name>
<dbReference type="Gene3D" id="4.10.410.40">
    <property type="match status" value="1"/>
</dbReference>
<protein>
    <recommendedName>
        <fullName evidence="1">Lambda phage tail tube protein N-terminal domain-containing protein</fullName>
    </recommendedName>
</protein>
<reference evidence="2" key="1">
    <citation type="journal article" date="2015" name="Nature">
        <title>Complex archaea that bridge the gap between prokaryotes and eukaryotes.</title>
        <authorList>
            <person name="Spang A."/>
            <person name="Saw J.H."/>
            <person name="Jorgensen S.L."/>
            <person name="Zaremba-Niedzwiedzka K."/>
            <person name="Martijn J."/>
            <person name="Lind A.E."/>
            <person name="van Eijk R."/>
            <person name="Schleper C."/>
            <person name="Guy L."/>
            <person name="Ettema T.J."/>
        </authorList>
    </citation>
    <scope>NUCLEOTIDE SEQUENCE</scope>
</reference>
<sequence length="136" mass="14145">MTIAIDAHGTLLKLGDGGGGSEVFTTVAEVTDISGPSMTLDPIDVTSHDSTAAYREFIGGLLDAGEVTLTINYVPTAGTHDATTGLIADMVARVVRNFQLVFPDSGTTTWSFAALITAFEPAEPIDDKLALTSLLS</sequence>
<evidence type="ECO:0000313" key="2">
    <source>
        <dbReference type="EMBL" id="KKL29023.1"/>
    </source>
</evidence>
<dbReference type="InterPro" id="IPR032494">
    <property type="entry name" value="Phage_TTP_N"/>
</dbReference>
<dbReference type="AlphaFoldDB" id="A0A0F9EYY1"/>
<gene>
    <name evidence="2" type="ORF">LCGC14_2369280</name>
</gene>
<organism evidence="2">
    <name type="scientific">marine sediment metagenome</name>
    <dbReference type="NCBI Taxonomy" id="412755"/>
    <lineage>
        <taxon>unclassified sequences</taxon>
        <taxon>metagenomes</taxon>
        <taxon>ecological metagenomes</taxon>
    </lineage>
</organism>
<dbReference type="EMBL" id="LAZR01034887">
    <property type="protein sequence ID" value="KKL29023.1"/>
    <property type="molecule type" value="Genomic_DNA"/>
</dbReference>
<dbReference type="Pfam" id="PF16461">
    <property type="entry name" value="Phage_TTP_12"/>
    <property type="match status" value="1"/>
</dbReference>
<feature type="domain" description="Lambda phage tail tube protein N-terminal" evidence="1">
    <location>
        <begin position="24"/>
        <end position="132"/>
    </location>
</feature>
<comment type="caution">
    <text evidence="2">The sequence shown here is derived from an EMBL/GenBank/DDBJ whole genome shotgun (WGS) entry which is preliminary data.</text>
</comment>
<proteinExistence type="predicted"/>
<evidence type="ECO:0000259" key="1">
    <source>
        <dbReference type="Pfam" id="PF16461"/>
    </source>
</evidence>